<protein>
    <submittedName>
        <fullName evidence="2">Uncharacterized protein</fullName>
    </submittedName>
</protein>
<evidence type="ECO:0000313" key="3">
    <source>
        <dbReference type="Proteomes" id="UP000002212"/>
    </source>
</evidence>
<gene>
    <name evidence="2" type="ordered locus">ROP_01000</name>
</gene>
<evidence type="ECO:0000313" key="2">
    <source>
        <dbReference type="EMBL" id="BAH48347.1"/>
    </source>
</evidence>
<dbReference type="RefSeq" id="WP_158306498.1">
    <property type="nucleotide sequence ID" value="NC_012522.1"/>
</dbReference>
<feature type="region of interest" description="Disordered" evidence="1">
    <location>
        <begin position="32"/>
        <end position="51"/>
    </location>
</feature>
<accession>C1AS98</accession>
<reference evidence="2 3" key="1">
    <citation type="submission" date="2009-03" db="EMBL/GenBank/DDBJ databases">
        <title>Comparison of the complete genome sequences of Rhodococcus erythropolis PR4 and Rhodococcus opacus B4.</title>
        <authorList>
            <person name="Takarada H."/>
            <person name="Sekine M."/>
            <person name="Hosoyama A."/>
            <person name="Yamada R."/>
            <person name="Fujisawa T."/>
            <person name="Omata S."/>
            <person name="Shimizu A."/>
            <person name="Tsukatani N."/>
            <person name="Tanikawa S."/>
            <person name="Fujita N."/>
            <person name="Harayama S."/>
        </authorList>
    </citation>
    <scope>NUCLEOTIDE SEQUENCE [LARGE SCALE GENOMIC DNA]</scope>
    <source>
        <strain evidence="2 3">B4</strain>
    </source>
</reference>
<dbReference type="Proteomes" id="UP000002212">
    <property type="component" value="Chromosome"/>
</dbReference>
<dbReference type="EMBL" id="AP011115">
    <property type="protein sequence ID" value="BAH48347.1"/>
    <property type="molecule type" value="Genomic_DNA"/>
</dbReference>
<organism evidence="2 3">
    <name type="scientific">Rhodococcus opacus (strain B4)</name>
    <dbReference type="NCBI Taxonomy" id="632772"/>
    <lineage>
        <taxon>Bacteria</taxon>
        <taxon>Bacillati</taxon>
        <taxon>Actinomycetota</taxon>
        <taxon>Actinomycetes</taxon>
        <taxon>Mycobacteriales</taxon>
        <taxon>Nocardiaceae</taxon>
        <taxon>Rhodococcus</taxon>
    </lineage>
</organism>
<dbReference type="KEGG" id="rop:ROP_01000"/>
<evidence type="ECO:0000256" key="1">
    <source>
        <dbReference type="SAM" id="MobiDB-lite"/>
    </source>
</evidence>
<dbReference type="AlphaFoldDB" id="C1AS98"/>
<proteinExistence type="predicted"/>
<name>C1AS98_RHOOB</name>
<sequence length="51" mass="5111">MTNNHDDRASGPPDGSEVALTGIAVAVLAVSATRSPSTTGSARLQSRDANS</sequence>
<dbReference type="HOGENOM" id="CLU_3103216_0_0_11"/>
<dbReference type="OrthoDB" id="4560023at2"/>